<evidence type="ECO:0000256" key="8">
    <source>
        <dbReference type="ARBA" id="ARBA00022982"/>
    </source>
</evidence>
<dbReference type="PRINTS" id="PR00369">
    <property type="entry name" value="FLAVODOXIN"/>
</dbReference>
<dbReference type="Gene3D" id="3.40.50.360">
    <property type="match status" value="1"/>
</dbReference>
<dbReference type="InterPro" id="IPR001709">
    <property type="entry name" value="Flavoprot_Pyr_Nucl_cyt_Rdtase"/>
</dbReference>
<dbReference type="PRINTS" id="PR00371">
    <property type="entry name" value="FPNCR"/>
</dbReference>
<keyword evidence="8" id="KW-0249">Electron transport</keyword>
<evidence type="ECO:0000256" key="3">
    <source>
        <dbReference type="ARBA" id="ARBA00022605"/>
    </source>
</evidence>
<evidence type="ECO:0000256" key="7">
    <source>
        <dbReference type="ARBA" id="ARBA00022857"/>
    </source>
</evidence>
<keyword evidence="2" id="KW-0813">Transport</keyword>
<feature type="binding site" evidence="12">
    <location>
        <begin position="146"/>
        <end position="155"/>
    </location>
    <ligand>
        <name>FMN</name>
        <dbReference type="ChEBI" id="CHEBI:58210"/>
    </ligand>
</feature>
<dbReference type="GO" id="GO:0004783">
    <property type="term" value="F:sulfite reductase (NADPH) activity"/>
    <property type="evidence" value="ECO:0007669"/>
    <property type="project" value="UniProtKB-EC"/>
</dbReference>
<dbReference type="EMBL" id="BAEH01000017">
    <property type="protein sequence ID" value="GAB16910.1"/>
    <property type="molecule type" value="Genomic_DNA"/>
</dbReference>
<dbReference type="eggNOG" id="COG0369">
    <property type="taxonomic scope" value="Bacteria"/>
</dbReference>
<feature type="binding site" evidence="12">
    <location>
        <begin position="421"/>
        <end position="424"/>
    </location>
    <ligand>
        <name>FAD</name>
        <dbReference type="ChEBI" id="CHEBI:57692"/>
    </ligand>
</feature>
<feature type="domain" description="FAD-binding FR-type" evidence="14">
    <location>
        <begin position="233"/>
        <end position="450"/>
    </location>
</feature>
<dbReference type="InterPro" id="IPR003097">
    <property type="entry name" value="CysJ-like_FAD-binding"/>
</dbReference>
<dbReference type="GO" id="GO:0010181">
    <property type="term" value="F:FMN binding"/>
    <property type="evidence" value="ECO:0007669"/>
    <property type="project" value="InterPro"/>
</dbReference>
<reference evidence="15 16" key="1">
    <citation type="submission" date="2011-12" db="EMBL/GenBank/DDBJ databases">
        <title>Whole genome shotgun sequence of Gordonia effusa NBRC 100432.</title>
        <authorList>
            <person name="Yoshida I."/>
            <person name="Takarada H."/>
            <person name="Hosoyama A."/>
            <person name="Tsuchikane K."/>
            <person name="Katsumata H."/>
            <person name="Yamazaki S."/>
            <person name="Fujita N."/>
        </authorList>
    </citation>
    <scope>NUCLEOTIDE SEQUENCE [LARGE SCALE GENOMIC DNA]</scope>
    <source>
        <strain evidence="15 16">NBRC 100432</strain>
    </source>
</reference>
<feature type="domain" description="Flavodoxin-like" evidence="13">
    <location>
        <begin position="57"/>
        <end position="195"/>
    </location>
</feature>
<accession>H0QVQ9</accession>
<dbReference type="FunFam" id="3.40.50.80:FF:000001">
    <property type="entry name" value="NADPH--cytochrome P450 reductase 1"/>
    <property type="match status" value="1"/>
</dbReference>
<dbReference type="Gene3D" id="1.20.990.10">
    <property type="entry name" value="NADPH-cytochrome p450 Reductase, Chain A, domain 3"/>
    <property type="match status" value="1"/>
</dbReference>
<comment type="catalytic activity">
    <reaction evidence="11">
        <text>hydrogen sulfide + 3 NADP(+) + 3 H2O = sulfite + 3 NADPH + 4 H(+)</text>
        <dbReference type="Rhea" id="RHEA:13801"/>
        <dbReference type="ChEBI" id="CHEBI:15377"/>
        <dbReference type="ChEBI" id="CHEBI:15378"/>
        <dbReference type="ChEBI" id="CHEBI:17359"/>
        <dbReference type="ChEBI" id="CHEBI:29919"/>
        <dbReference type="ChEBI" id="CHEBI:57783"/>
        <dbReference type="ChEBI" id="CHEBI:58349"/>
        <dbReference type="EC" id="1.8.1.2"/>
    </reaction>
</comment>
<dbReference type="InterPro" id="IPR017927">
    <property type="entry name" value="FAD-bd_FR_type"/>
</dbReference>
<dbReference type="Pfam" id="PF00667">
    <property type="entry name" value="FAD_binding_1"/>
    <property type="match status" value="1"/>
</dbReference>
<dbReference type="OrthoDB" id="7376058at2"/>
<feature type="binding site" evidence="12">
    <location>
        <begin position="110"/>
        <end position="113"/>
    </location>
    <ligand>
        <name>FMN</name>
        <dbReference type="ChEBI" id="CHEBI:58210"/>
    </ligand>
</feature>
<evidence type="ECO:0000256" key="9">
    <source>
        <dbReference type="ARBA" id="ARBA00023002"/>
    </source>
</evidence>
<evidence type="ECO:0000256" key="4">
    <source>
        <dbReference type="ARBA" id="ARBA00022630"/>
    </source>
</evidence>
<dbReference type="InterPro" id="IPR029039">
    <property type="entry name" value="Flavoprotein-like_sf"/>
</dbReference>
<evidence type="ECO:0000313" key="16">
    <source>
        <dbReference type="Proteomes" id="UP000035034"/>
    </source>
</evidence>
<dbReference type="SUPFAM" id="SSF63380">
    <property type="entry name" value="Riboflavin synthase domain-like"/>
    <property type="match status" value="1"/>
</dbReference>
<dbReference type="Gene3D" id="2.40.30.10">
    <property type="entry name" value="Translation factors"/>
    <property type="match status" value="1"/>
</dbReference>
<keyword evidence="9" id="KW-0560">Oxidoreductase</keyword>
<evidence type="ECO:0000259" key="14">
    <source>
        <dbReference type="PROSITE" id="PS51384"/>
    </source>
</evidence>
<dbReference type="Proteomes" id="UP000035034">
    <property type="component" value="Unassembled WGS sequence"/>
</dbReference>
<keyword evidence="7 12" id="KW-0521">NADP</keyword>
<keyword evidence="16" id="KW-1185">Reference proteome</keyword>
<evidence type="ECO:0000313" key="15">
    <source>
        <dbReference type="EMBL" id="GAB16910.1"/>
    </source>
</evidence>
<organism evidence="15 16">
    <name type="scientific">Gordonia effusa NBRC 100432</name>
    <dbReference type="NCBI Taxonomy" id="1077974"/>
    <lineage>
        <taxon>Bacteria</taxon>
        <taxon>Bacillati</taxon>
        <taxon>Actinomycetota</taxon>
        <taxon>Actinomycetes</taxon>
        <taxon>Mycobacteriales</taxon>
        <taxon>Gordoniaceae</taxon>
        <taxon>Gordonia</taxon>
    </lineage>
</organism>
<dbReference type="InterPro" id="IPR023173">
    <property type="entry name" value="NADPH_Cyt_P450_Rdtase_alpha"/>
</dbReference>
<evidence type="ECO:0000256" key="1">
    <source>
        <dbReference type="ARBA" id="ARBA00012604"/>
    </source>
</evidence>
<feature type="binding site" evidence="12">
    <location>
        <position position="412"/>
    </location>
    <ligand>
        <name>FAD</name>
        <dbReference type="ChEBI" id="CHEBI:57692"/>
    </ligand>
</feature>
<dbReference type="RefSeq" id="WP_007316248.1">
    <property type="nucleotide sequence ID" value="NZ_BAEH01000017.1"/>
</dbReference>
<evidence type="ECO:0000256" key="2">
    <source>
        <dbReference type="ARBA" id="ARBA00022448"/>
    </source>
</evidence>
<gene>
    <name evidence="15" type="primary">cysJ</name>
    <name evidence="15" type="ORF">GOEFS_017_00260</name>
</gene>
<dbReference type="CDD" id="cd06199">
    <property type="entry name" value="SiR"/>
    <property type="match status" value="1"/>
</dbReference>
<dbReference type="GO" id="GO:0019344">
    <property type="term" value="P:cysteine biosynthetic process"/>
    <property type="evidence" value="ECO:0007669"/>
    <property type="project" value="UniProtKB-KW"/>
</dbReference>
<proteinExistence type="predicted"/>
<evidence type="ECO:0000256" key="12">
    <source>
        <dbReference type="PIRSR" id="PIRSR000207-1"/>
    </source>
</evidence>
<dbReference type="Gene3D" id="3.40.50.80">
    <property type="entry name" value="Nucleotide-binding domain of ferredoxin-NADP reductase (FNR) module"/>
    <property type="match status" value="1"/>
</dbReference>
<dbReference type="InterPro" id="IPR017938">
    <property type="entry name" value="Riboflavin_synthase-like_b-brl"/>
</dbReference>
<keyword evidence="5 12" id="KW-0288">FMN</keyword>
<evidence type="ECO:0000256" key="6">
    <source>
        <dbReference type="ARBA" id="ARBA00022827"/>
    </source>
</evidence>
<dbReference type="InterPro" id="IPR008254">
    <property type="entry name" value="Flavodoxin/NO_synth"/>
</dbReference>
<dbReference type="PIRSF" id="PIRSF000207">
    <property type="entry name" value="SiR-FP_CysJ"/>
    <property type="match status" value="1"/>
</dbReference>
<dbReference type="PROSITE" id="PS50902">
    <property type="entry name" value="FLAVODOXIN_LIKE"/>
    <property type="match status" value="1"/>
</dbReference>
<dbReference type="AlphaFoldDB" id="H0QVQ9"/>
<dbReference type="PANTHER" id="PTHR19384">
    <property type="entry name" value="NITRIC OXIDE SYNTHASE-RELATED"/>
    <property type="match status" value="1"/>
</dbReference>
<evidence type="ECO:0000256" key="11">
    <source>
        <dbReference type="ARBA" id="ARBA00052219"/>
    </source>
</evidence>
<feature type="binding site" evidence="12">
    <location>
        <begin position="526"/>
        <end position="530"/>
    </location>
    <ligand>
        <name>NADP(+)</name>
        <dbReference type="ChEBI" id="CHEBI:58349"/>
    </ligand>
</feature>
<keyword evidence="4" id="KW-0285">Flavoprotein</keyword>
<dbReference type="PANTHER" id="PTHR19384:SF128">
    <property type="entry name" value="NADPH OXIDOREDUCTASE A"/>
    <property type="match status" value="1"/>
</dbReference>
<feature type="binding site" evidence="12">
    <location>
        <position position="562"/>
    </location>
    <ligand>
        <name>NADP(+)</name>
        <dbReference type="ChEBI" id="CHEBI:58349"/>
    </ligand>
</feature>
<dbReference type="InterPro" id="IPR010199">
    <property type="entry name" value="CysJ"/>
</dbReference>
<evidence type="ECO:0000256" key="10">
    <source>
        <dbReference type="ARBA" id="ARBA00023192"/>
    </source>
</evidence>
<dbReference type="SUPFAM" id="SSF52343">
    <property type="entry name" value="Ferredoxin reductase-like, C-terminal NADP-linked domain"/>
    <property type="match status" value="1"/>
</dbReference>
<feature type="binding site" evidence="12">
    <location>
        <begin position="388"/>
        <end position="391"/>
    </location>
    <ligand>
        <name>FAD</name>
        <dbReference type="ChEBI" id="CHEBI:57692"/>
    </ligand>
</feature>
<keyword evidence="3" id="KW-0028">Amino-acid biosynthesis</keyword>
<comment type="cofactor">
    <cofactor evidence="12">
        <name>FAD</name>
        <dbReference type="ChEBI" id="CHEBI:57692"/>
    </cofactor>
    <text evidence="12">Binds 1 FAD per subunit.</text>
</comment>
<feature type="binding site" evidence="12">
    <location>
        <position position="600"/>
    </location>
    <ligand>
        <name>FAD</name>
        <dbReference type="ChEBI" id="CHEBI:57692"/>
    </ligand>
</feature>
<dbReference type="GO" id="GO:0050660">
    <property type="term" value="F:flavin adenine dinucleotide binding"/>
    <property type="evidence" value="ECO:0007669"/>
    <property type="project" value="InterPro"/>
</dbReference>
<dbReference type="EC" id="1.8.1.2" evidence="1"/>
<keyword evidence="6 12" id="KW-0274">FAD</keyword>
<dbReference type="Pfam" id="PF00175">
    <property type="entry name" value="NAD_binding_1"/>
    <property type="match status" value="1"/>
</dbReference>
<evidence type="ECO:0000259" key="13">
    <source>
        <dbReference type="PROSITE" id="PS50902"/>
    </source>
</evidence>
<comment type="cofactor">
    <cofactor evidence="12">
        <name>FMN</name>
        <dbReference type="ChEBI" id="CHEBI:58210"/>
    </cofactor>
    <text evidence="12">Binds 1 FMN per subunit.</text>
</comment>
<dbReference type="SUPFAM" id="SSF52218">
    <property type="entry name" value="Flavoproteins"/>
    <property type="match status" value="1"/>
</dbReference>
<dbReference type="InterPro" id="IPR001433">
    <property type="entry name" value="OxRdtase_FAD/NAD-bd"/>
</dbReference>
<dbReference type="Pfam" id="PF00258">
    <property type="entry name" value="Flavodoxin_1"/>
    <property type="match status" value="1"/>
</dbReference>
<dbReference type="InterPro" id="IPR039261">
    <property type="entry name" value="FNR_nucleotide-bd"/>
</dbReference>
<name>H0QVQ9_9ACTN</name>
<dbReference type="InterPro" id="IPR001094">
    <property type="entry name" value="Flavdoxin-like"/>
</dbReference>
<dbReference type="STRING" id="1077974.GOEFS_017_00260"/>
<sequence length="600" mass="64581">MQLPYIPADVPFTGDQKAWLAGFLAGLNTRINIAPATPGVPAVAGSTSTADAGPVAIQIVYGSQTGTAEFLAEEAANVARAKGFLPLICGLDELEISTLAAVRRLLVITSTYGEGDMPDNAEFFWQELAAPTAPPLPGLFYSVLALGDSSYDGFCQAGKNIDARLAELGATRVVDRTDCDLDFEDPAAAWTAAAIDALARVDADSAPAVSAIEDTTADAAPSKTPRKSTWNRKNPYRATILANSVLSGPGSDKEVRHVVLSLGDSGITYRPGDGISIAPINDPALVSAVIERLGVSGDTVITDRKGEVTLADALTHRFEISTPSKYLVDYIAQRSQDPELTHLTATGDREALDAWLWGKDVLDLLNIDAALPITPDELLAELRPLQPRVYSISSSPLAHADTVHITMDTVRYRSGGRRRGGVCSTFLADRCEVGSDVGVFISTNNSFRLPDDDTDVVMIGPGTGIAPFRSFLHERAQRGASGRNWLFFGDQHQACDFSYADELDQFSADGVLTRLDLAFSRDQDHKIYVQNRMNDAGAELFSWLDGGAHLYVCGDATRMARDVDAMLHEIVGKHGGFDPAGAQDFINQLKKNKRYVRDVY</sequence>
<protein>
    <recommendedName>
        <fullName evidence="1">assimilatory sulfite reductase (NADPH)</fullName>
        <ecNumber evidence="1">1.8.1.2</ecNumber>
    </recommendedName>
</protein>
<dbReference type="NCBIfam" id="NF004859">
    <property type="entry name" value="PRK06214.1"/>
    <property type="match status" value="1"/>
</dbReference>
<keyword evidence="10" id="KW-0198">Cysteine biosynthesis</keyword>
<comment type="caution">
    <text evidence="15">The sequence shown here is derived from an EMBL/GenBank/DDBJ whole genome shotgun (WGS) entry which is preliminary data.</text>
</comment>
<evidence type="ECO:0000256" key="5">
    <source>
        <dbReference type="ARBA" id="ARBA00022643"/>
    </source>
</evidence>
<feature type="binding site" evidence="12">
    <location>
        <begin position="520"/>
        <end position="521"/>
    </location>
    <ligand>
        <name>NADP(+)</name>
        <dbReference type="ChEBI" id="CHEBI:58349"/>
    </ligand>
</feature>
<dbReference type="GO" id="GO:0005829">
    <property type="term" value="C:cytosol"/>
    <property type="evidence" value="ECO:0007669"/>
    <property type="project" value="TreeGrafter"/>
</dbReference>
<dbReference type="PROSITE" id="PS51384">
    <property type="entry name" value="FAD_FR"/>
    <property type="match status" value="1"/>
</dbReference>